<protein>
    <recommendedName>
        <fullName evidence="3">HEPN domain-containing protein</fullName>
    </recommendedName>
</protein>
<sequence>MIVFSLRELKRAWRESSSVFKECEQKTNAHRLILFYAVETGLKAVMLKREGKQDSENMFFDIKHDLNKLLSELKVARELHLPKDIHLDDLTLSKPHKQRNTGTCDLNQVWRYGAQAKTPTDAELEEKLCAIDDWINGELK</sequence>
<dbReference type="Proteomes" id="UP001524586">
    <property type="component" value="Unassembled WGS sequence"/>
</dbReference>
<dbReference type="EMBL" id="JANIBK010000010">
    <property type="protein sequence ID" value="MCQ8127503.1"/>
    <property type="molecule type" value="Genomic_DNA"/>
</dbReference>
<evidence type="ECO:0000313" key="1">
    <source>
        <dbReference type="EMBL" id="MCQ8127503.1"/>
    </source>
</evidence>
<organism evidence="1 2">
    <name type="scientific">Methylomonas rivi</name>
    <dbReference type="NCBI Taxonomy" id="2952226"/>
    <lineage>
        <taxon>Bacteria</taxon>
        <taxon>Pseudomonadati</taxon>
        <taxon>Pseudomonadota</taxon>
        <taxon>Gammaproteobacteria</taxon>
        <taxon>Methylococcales</taxon>
        <taxon>Methylococcaceae</taxon>
        <taxon>Methylomonas</taxon>
    </lineage>
</organism>
<accession>A0ABT1U1R1</accession>
<dbReference type="RefSeq" id="WP_256613831.1">
    <property type="nucleotide sequence ID" value="NZ_JANIBK010000010.1"/>
</dbReference>
<comment type="caution">
    <text evidence="1">The sequence shown here is derived from an EMBL/GenBank/DDBJ whole genome shotgun (WGS) entry which is preliminary data.</text>
</comment>
<evidence type="ECO:0000313" key="2">
    <source>
        <dbReference type="Proteomes" id="UP001524586"/>
    </source>
</evidence>
<proteinExistence type="predicted"/>
<evidence type="ECO:0008006" key="3">
    <source>
        <dbReference type="Google" id="ProtNLM"/>
    </source>
</evidence>
<reference evidence="1 2" key="1">
    <citation type="submission" date="2022-07" db="EMBL/GenBank/DDBJ databases">
        <title>Methylomonas rivi sp. nov., Methylomonas rosea sp. nov., Methylomonas aureus sp. nov. and Methylomonas subterranea sp. nov., four novel methanotrophs isolated from a freshwater creek and the deep terrestrial subsurface.</title>
        <authorList>
            <person name="Abin C."/>
            <person name="Sankaranarayanan K."/>
            <person name="Garner C."/>
            <person name="Sindelar R."/>
            <person name="Kotary K."/>
            <person name="Garner R."/>
            <person name="Barclay S."/>
            <person name="Lawson P."/>
            <person name="Krumholz L."/>
        </authorList>
    </citation>
    <scope>NUCLEOTIDE SEQUENCE [LARGE SCALE GENOMIC DNA]</scope>
    <source>
        <strain evidence="1 2">WSC-6</strain>
    </source>
</reference>
<gene>
    <name evidence="1" type="ORF">NP596_03445</name>
</gene>
<name>A0ABT1U1R1_9GAMM</name>
<keyword evidence="2" id="KW-1185">Reference proteome</keyword>